<protein>
    <submittedName>
        <fullName evidence="1">Uncharacterized protein</fullName>
    </submittedName>
</protein>
<dbReference type="EMBL" id="ML213514">
    <property type="protein sequence ID" value="TFK49936.1"/>
    <property type="molecule type" value="Genomic_DNA"/>
</dbReference>
<dbReference type="AlphaFoldDB" id="A0A5C3N0E6"/>
<evidence type="ECO:0000313" key="1">
    <source>
        <dbReference type="EMBL" id="TFK49936.1"/>
    </source>
</evidence>
<gene>
    <name evidence="1" type="ORF">OE88DRAFT_1661355</name>
</gene>
<name>A0A5C3N0E6_9AGAM</name>
<accession>A0A5C3N0E6</accession>
<organism evidence="1 2">
    <name type="scientific">Heliocybe sulcata</name>
    <dbReference type="NCBI Taxonomy" id="5364"/>
    <lineage>
        <taxon>Eukaryota</taxon>
        <taxon>Fungi</taxon>
        <taxon>Dikarya</taxon>
        <taxon>Basidiomycota</taxon>
        <taxon>Agaricomycotina</taxon>
        <taxon>Agaricomycetes</taxon>
        <taxon>Gloeophyllales</taxon>
        <taxon>Gloeophyllaceae</taxon>
        <taxon>Heliocybe</taxon>
    </lineage>
</organism>
<keyword evidence="2" id="KW-1185">Reference proteome</keyword>
<evidence type="ECO:0000313" key="2">
    <source>
        <dbReference type="Proteomes" id="UP000305948"/>
    </source>
</evidence>
<sequence length="174" mass="19889">MEWMKVNSASVRQIKLEGIRDMIVIFDLYLLGAGRESPNLLWNPIIPNTTIAAGSTMGSNMQYVWRIMVCLESKSEESGRSSFPNQSEQAATDHHDWMIGQTALDEQQLRLNRRALVEYTGVEIGVNQALPGVNPAQRRERARRYDVSLEQFLSRRRYRWAEGVFSATRADVRG</sequence>
<dbReference type="Proteomes" id="UP000305948">
    <property type="component" value="Unassembled WGS sequence"/>
</dbReference>
<reference evidence="1 2" key="1">
    <citation type="journal article" date="2019" name="Nat. Ecol. Evol.">
        <title>Megaphylogeny resolves global patterns of mushroom evolution.</title>
        <authorList>
            <person name="Varga T."/>
            <person name="Krizsan K."/>
            <person name="Foldi C."/>
            <person name="Dima B."/>
            <person name="Sanchez-Garcia M."/>
            <person name="Sanchez-Ramirez S."/>
            <person name="Szollosi G.J."/>
            <person name="Szarkandi J.G."/>
            <person name="Papp V."/>
            <person name="Albert L."/>
            <person name="Andreopoulos W."/>
            <person name="Angelini C."/>
            <person name="Antonin V."/>
            <person name="Barry K.W."/>
            <person name="Bougher N.L."/>
            <person name="Buchanan P."/>
            <person name="Buyck B."/>
            <person name="Bense V."/>
            <person name="Catcheside P."/>
            <person name="Chovatia M."/>
            <person name="Cooper J."/>
            <person name="Damon W."/>
            <person name="Desjardin D."/>
            <person name="Finy P."/>
            <person name="Geml J."/>
            <person name="Haridas S."/>
            <person name="Hughes K."/>
            <person name="Justo A."/>
            <person name="Karasinski D."/>
            <person name="Kautmanova I."/>
            <person name="Kiss B."/>
            <person name="Kocsube S."/>
            <person name="Kotiranta H."/>
            <person name="LaButti K.M."/>
            <person name="Lechner B.E."/>
            <person name="Liimatainen K."/>
            <person name="Lipzen A."/>
            <person name="Lukacs Z."/>
            <person name="Mihaltcheva S."/>
            <person name="Morgado L.N."/>
            <person name="Niskanen T."/>
            <person name="Noordeloos M.E."/>
            <person name="Ohm R.A."/>
            <person name="Ortiz-Santana B."/>
            <person name="Ovrebo C."/>
            <person name="Racz N."/>
            <person name="Riley R."/>
            <person name="Savchenko A."/>
            <person name="Shiryaev A."/>
            <person name="Soop K."/>
            <person name="Spirin V."/>
            <person name="Szebenyi C."/>
            <person name="Tomsovsky M."/>
            <person name="Tulloss R.E."/>
            <person name="Uehling J."/>
            <person name="Grigoriev I.V."/>
            <person name="Vagvolgyi C."/>
            <person name="Papp T."/>
            <person name="Martin F.M."/>
            <person name="Miettinen O."/>
            <person name="Hibbett D.S."/>
            <person name="Nagy L.G."/>
        </authorList>
    </citation>
    <scope>NUCLEOTIDE SEQUENCE [LARGE SCALE GENOMIC DNA]</scope>
    <source>
        <strain evidence="1 2">OMC1185</strain>
    </source>
</reference>
<proteinExistence type="predicted"/>